<dbReference type="PIRSF" id="PIRSF006181">
    <property type="entry name" value="EbsC_YbaK"/>
    <property type="match status" value="1"/>
</dbReference>
<dbReference type="Pfam" id="PF04073">
    <property type="entry name" value="tRNA_edit"/>
    <property type="match status" value="1"/>
</dbReference>
<dbReference type="STRING" id="1470434.AZF00_11835"/>
<evidence type="ECO:0000256" key="1">
    <source>
        <dbReference type="ARBA" id="ARBA00009798"/>
    </source>
</evidence>
<evidence type="ECO:0000259" key="5">
    <source>
        <dbReference type="Pfam" id="PF04073"/>
    </source>
</evidence>
<sequence length="157" mass="16422">MTPAINLAKKHKIAHTVHEYSHDPASHSYGLEAVEKLGLNPAQVFKTLVVTQEPKGLAVAVVPVAGQLNLKAMAKALKVKKVAMAAPTDVERSSGYVLGGVSPLGQKRQLPTVVDESAAGLTTIFVSAGRRGLEIELATQDLLGLTSGLLAPIAQLD</sequence>
<dbReference type="EMBL" id="CP014544">
    <property type="protein sequence ID" value="AMO68944.1"/>
    <property type="molecule type" value="Genomic_DNA"/>
</dbReference>
<dbReference type="NCBIfam" id="TIGR00011">
    <property type="entry name" value="YbaK_EbsC"/>
    <property type="match status" value="1"/>
</dbReference>
<organism evidence="6 7">
    <name type="scientific">Zhongshania aliphaticivorans</name>
    <dbReference type="NCBI Taxonomy" id="1470434"/>
    <lineage>
        <taxon>Bacteria</taxon>
        <taxon>Pseudomonadati</taxon>
        <taxon>Pseudomonadota</taxon>
        <taxon>Gammaproteobacteria</taxon>
        <taxon>Cellvibrionales</taxon>
        <taxon>Spongiibacteraceae</taxon>
        <taxon>Zhongshania</taxon>
    </lineage>
</organism>
<dbReference type="PANTHER" id="PTHR30411:SF0">
    <property type="entry name" value="CYS-TRNA(PRO)_CYS-TRNA(CYS) DEACYLASE YBAK"/>
    <property type="match status" value="1"/>
</dbReference>
<evidence type="ECO:0000256" key="4">
    <source>
        <dbReference type="PIRNR" id="PIRNR006181"/>
    </source>
</evidence>
<dbReference type="Proteomes" id="UP000074119">
    <property type="component" value="Chromosome"/>
</dbReference>
<dbReference type="KEGG" id="zal:AZF00_11835"/>
<dbReference type="GO" id="GO:0002161">
    <property type="term" value="F:aminoacyl-tRNA deacylase activity"/>
    <property type="evidence" value="ECO:0007669"/>
    <property type="project" value="InterPro"/>
</dbReference>
<evidence type="ECO:0000313" key="7">
    <source>
        <dbReference type="Proteomes" id="UP000074119"/>
    </source>
</evidence>
<dbReference type="SUPFAM" id="SSF55826">
    <property type="entry name" value="YbaK/ProRS associated domain"/>
    <property type="match status" value="1"/>
</dbReference>
<evidence type="ECO:0000256" key="2">
    <source>
        <dbReference type="ARBA" id="ARBA00022917"/>
    </source>
</evidence>
<evidence type="ECO:0000313" key="6">
    <source>
        <dbReference type="EMBL" id="AMO68944.1"/>
    </source>
</evidence>
<dbReference type="RefSeq" id="WP_008249109.1">
    <property type="nucleotide sequence ID" value="NZ_CP014544.1"/>
</dbReference>
<reference evidence="6 7" key="1">
    <citation type="submission" date="2015-12" db="EMBL/GenBank/DDBJ databases">
        <authorList>
            <person name="Shamseldin A."/>
            <person name="Moawad H."/>
            <person name="Abd El-Rahim W.M."/>
            <person name="Sadowsky M.J."/>
        </authorList>
    </citation>
    <scope>NUCLEOTIDE SEQUENCE [LARGE SCALE GENOMIC DNA]</scope>
    <source>
        <strain evidence="6 7">SM2</strain>
    </source>
</reference>
<dbReference type="InterPro" id="IPR007214">
    <property type="entry name" value="YbaK/aa-tRNA-synth-assoc-dom"/>
</dbReference>
<dbReference type="GO" id="GO:0016829">
    <property type="term" value="F:lyase activity"/>
    <property type="evidence" value="ECO:0007669"/>
    <property type="project" value="UniProtKB-KW"/>
</dbReference>
<evidence type="ECO:0000256" key="3">
    <source>
        <dbReference type="ARBA" id="ARBA00023239"/>
    </source>
</evidence>
<keyword evidence="3 4" id="KW-0456">Lyase</keyword>
<name>A0A127M6Q5_9GAMM</name>
<accession>A0A127M6Q5</accession>
<dbReference type="AlphaFoldDB" id="A0A127M6Q5"/>
<dbReference type="InterPro" id="IPR004369">
    <property type="entry name" value="Prolyl-tRNA_editing_YbaK/EbsC"/>
</dbReference>
<dbReference type="InterPro" id="IPR036754">
    <property type="entry name" value="YbaK/aa-tRNA-synt-asso_dom_sf"/>
</dbReference>
<dbReference type="GO" id="GO:0006412">
    <property type="term" value="P:translation"/>
    <property type="evidence" value="ECO:0007669"/>
    <property type="project" value="UniProtKB-KW"/>
</dbReference>
<feature type="domain" description="YbaK/aminoacyl-tRNA synthetase-associated" evidence="5">
    <location>
        <begin position="32"/>
        <end position="143"/>
    </location>
</feature>
<proteinExistence type="inferred from homology"/>
<comment type="similarity">
    <text evidence="1 4">Belongs to the prolyl-tRNA editing family. YbaK/EbsC subfamily.</text>
</comment>
<keyword evidence="2 4" id="KW-0648">Protein biosynthesis</keyword>
<dbReference type="Gene3D" id="3.90.960.10">
    <property type="entry name" value="YbaK/aminoacyl-tRNA synthetase-associated domain"/>
    <property type="match status" value="1"/>
</dbReference>
<protein>
    <recommendedName>
        <fullName evidence="4">Cys-tRNA(Pro)/Cys-tRNA(Cys) deacylase</fullName>
        <ecNumber evidence="4">4.2.-.-</ecNumber>
    </recommendedName>
</protein>
<dbReference type="CDD" id="cd00002">
    <property type="entry name" value="YbaK_deacylase"/>
    <property type="match status" value="1"/>
</dbReference>
<dbReference type="PANTHER" id="PTHR30411">
    <property type="entry name" value="CYTOPLASMIC PROTEIN"/>
    <property type="match status" value="1"/>
</dbReference>
<dbReference type="EC" id="4.2.-.-" evidence="4"/>
<gene>
    <name evidence="6" type="ORF">AZF00_11835</name>
</gene>